<evidence type="ECO:0000259" key="5">
    <source>
        <dbReference type="Pfam" id="PF09864"/>
    </source>
</evidence>
<evidence type="ECO:0000256" key="1">
    <source>
        <dbReference type="ARBA" id="ARBA00022729"/>
    </source>
</evidence>
<dbReference type="EMBL" id="JBEPLY010000001">
    <property type="protein sequence ID" value="MET3598327.1"/>
    <property type="molecule type" value="Genomic_DNA"/>
</dbReference>
<comment type="caution">
    <text evidence="6">The sequence shown here is derived from an EMBL/GenBank/DDBJ whole genome shotgun (WGS) entry which is preliminary data.</text>
</comment>
<evidence type="ECO:0000256" key="2">
    <source>
        <dbReference type="ARBA" id="ARBA00023136"/>
    </source>
</evidence>
<keyword evidence="2" id="KW-0472">Membrane</keyword>
<keyword evidence="7" id="KW-1185">Reference proteome</keyword>
<dbReference type="InterPro" id="IPR018660">
    <property type="entry name" value="MliC"/>
</dbReference>
<protein>
    <submittedName>
        <fullName evidence="6">Membrane-bound inhibitor of C-type lysozyme</fullName>
    </submittedName>
</protein>
<feature type="domain" description="C-type lysozyme inhibitor" evidence="5">
    <location>
        <begin position="36"/>
        <end position="100"/>
    </location>
</feature>
<reference evidence="6 7" key="1">
    <citation type="submission" date="2024-06" db="EMBL/GenBank/DDBJ databases">
        <title>Genomic Encyclopedia of Type Strains, Phase IV (KMG-IV): sequencing the most valuable type-strain genomes for metagenomic binning, comparative biology and taxonomic classification.</title>
        <authorList>
            <person name="Goeker M."/>
        </authorList>
    </citation>
    <scope>NUCLEOTIDE SEQUENCE [LARGE SCALE GENOMIC DNA]</scope>
    <source>
        <strain evidence="6 7">DSM 28102</strain>
    </source>
</reference>
<keyword evidence="3" id="KW-0564">Palmitate</keyword>
<dbReference type="Gene3D" id="2.40.128.200">
    <property type="match status" value="1"/>
</dbReference>
<name>A0ABV2I7T9_9HYPH</name>
<proteinExistence type="predicted"/>
<accession>A0ABV2I7T9</accession>
<evidence type="ECO:0000256" key="4">
    <source>
        <dbReference type="ARBA" id="ARBA00023288"/>
    </source>
</evidence>
<keyword evidence="1" id="KW-0732">Signal</keyword>
<dbReference type="Proteomes" id="UP001549164">
    <property type="component" value="Unassembled WGS sequence"/>
</dbReference>
<evidence type="ECO:0000256" key="3">
    <source>
        <dbReference type="ARBA" id="ARBA00023139"/>
    </source>
</evidence>
<dbReference type="Pfam" id="PF09864">
    <property type="entry name" value="MliC"/>
    <property type="match status" value="1"/>
</dbReference>
<organism evidence="6 7">
    <name type="scientific">Martelella mangrovi</name>
    <dbReference type="NCBI Taxonomy" id="1397477"/>
    <lineage>
        <taxon>Bacteria</taxon>
        <taxon>Pseudomonadati</taxon>
        <taxon>Pseudomonadota</taxon>
        <taxon>Alphaproteobacteria</taxon>
        <taxon>Hyphomicrobiales</taxon>
        <taxon>Aurantimonadaceae</taxon>
        <taxon>Martelella</taxon>
    </lineage>
</organism>
<dbReference type="InterPro" id="IPR036328">
    <property type="entry name" value="MliC_sf"/>
</dbReference>
<keyword evidence="4" id="KW-0449">Lipoprotein</keyword>
<dbReference type="RefSeq" id="WP_354432775.1">
    <property type="nucleotide sequence ID" value="NZ_JBEPLY010000001.1"/>
</dbReference>
<evidence type="ECO:0000313" key="7">
    <source>
        <dbReference type="Proteomes" id="UP001549164"/>
    </source>
</evidence>
<sequence>MSVIFMSLATGAARADTGFSIAVPDGPDARDIEAVYDCGDFTMKARYVTSGEIALARLQWQDHLTIAAEVIAASGARYAAGPYVWWTKGDSATLYNVMNGEDDPGIACEAASSGK</sequence>
<dbReference type="SUPFAM" id="SSF141488">
    <property type="entry name" value="YdhA-like"/>
    <property type="match status" value="1"/>
</dbReference>
<gene>
    <name evidence="6" type="ORF">ABID12_000248</name>
</gene>
<evidence type="ECO:0000313" key="6">
    <source>
        <dbReference type="EMBL" id="MET3598327.1"/>
    </source>
</evidence>